<dbReference type="Proteomes" id="UP000586722">
    <property type="component" value="Unassembled WGS sequence"/>
</dbReference>
<dbReference type="EMBL" id="JAABLQ010000001">
    <property type="protein sequence ID" value="NBN77604.1"/>
    <property type="molecule type" value="Genomic_DNA"/>
</dbReference>
<organism evidence="1 2">
    <name type="scientific">Pannonibacter tanglangensis</name>
    <dbReference type="NCBI Taxonomy" id="2750084"/>
    <lineage>
        <taxon>Bacteria</taxon>
        <taxon>Pseudomonadati</taxon>
        <taxon>Pseudomonadota</taxon>
        <taxon>Alphaproteobacteria</taxon>
        <taxon>Hyphomicrobiales</taxon>
        <taxon>Stappiaceae</taxon>
        <taxon>Pannonibacter</taxon>
    </lineage>
</organism>
<comment type="caution">
    <text evidence="1">The sequence shown here is derived from an EMBL/GenBank/DDBJ whole genome shotgun (WGS) entry which is preliminary data.</text>
</comment>
<sequence>MGTLHLTFQQESNLFEDVNRIVATAVSSDGEVFTGRVVQSIEQTNSDSSDMFWDPAKTSKKGWGGLSFRDGSETSVSYRSDAQAVLNGNRGRSMSCDIRFAEPSAGIDGGGVGQCRISDGRQVPVQF</sequence>
<dbReference type="AlphaFoldDB" id="A0A7X5F331"/>
<dbReference type="RefSeq" id="WP_161707998.1">
    <property type="nucleotide sequence ID" value="NZ_JAABLQ010000001.1"/>
</dbReference>
<evidence type="ECO:0000313" key="1">
    <source>
        <dbReference type="EMBL" id="NBN77604.1"/>
    </source>
</evidence>
<accession>A0A7X5F331</accession>
<name>A0A7X5F331_9HYPH</name>
<evidence type="ECO:0000313" key="2">
    <source>
        <dbReference type="Proteomes" id="UP000586722"/>
    </source>
</evidence>
<reference evidence="2" key="1">
    <citation type="submission" date="2020-01" db="EMBL/GenBank/DDBJ databases">
        <authorList>
            <person name="Fang Y."/>
            <person name="Sun R."/>
            <person name="Nie L."/>
            <person name="He J."/>
            <person name="Hao L."/>
            <person name="Wang L."/>
            <person name="Su S."/>
            <person name="Lv E."/>
            <person name="Zhang Z."/>
            <person name="Xie R."/>
            <person name="Liu H."/>
        </authorList>
    </citation>
    <scope>NUCLEOTIDE SEQUENCE [LARGE SCALE GENOMIC DNA]</scope>
    <source>
        <strain evidence="2">XCT-53</strain>
    </source>
</reference>
<keyword evidence="2" id="KW-1185">Reference proteome</keyword>
<proteinExistence type="predicted"/>
<protein>
    <submittedName>
        <fullName evidence="1">Uncharacterized protein</fullName>
    </submittedName>
</protein>
<gene>
    <name evidence="1" type="ORF">GWI72_04905</name>
</gene>